<feature type="domain" description="Methyltransferase" evidence="2">
    <location>
        <begin position="28"/>
        <end position="81"/>
    </location>
</feature>
<dbReference type="GO" id="GO:0102208">
    <property type="term" value="F:2-polyprenyl-6-hydroxyphenol methylase activity"/>
    <property type="evidence" value="ECO:0007669"/>
    <property type="project" value="UniProtKB-EC"/>
</dbReference>
<accession>A0ABW4RWS5</accession>
<dbReference type="Pfam" id="PF13649">
    <property type="entry name" value="Methyltransf_25"/>
    <property type="match status" value="1"/>
</dbReference>
<reference evidence="4" key="1">
    <citation type="journal article" date="2019" name="Int. J. Syst. Evol. Microbiol.">
        <title>The Global Catalogue of Microorganisms (GCM) 10K type strain sequencing project: providing services to taxonomists for standard genome sequencing and annotation.</title>
        <authorList>
            <consortium name="The Broad Institute Genomics Platform"/>
            <consortium name="The Broad Institute Genome Sequencing Center for Infectious Disease"/>
            <person name="Wu L."/>
            <person name="Ma J."/>
        </authorList>
    </citation>
    <scope>NUCLEOTIDE SEQUENCE [LARGE SCALE GENOMIC DNA]</scope>
    <source>
        <strain evidence="4">CAIM 431</strain>
    </source>
</reference>
<dbReference type="Proteomes" id="UP001597326">
    <property type="component" value="Unassembled WGS sequence"/>
</dbReference>
<protein>
    <submittedName>
        <fullName evidence="3">Class I SAM-dependent methyltransferase</fullName>
        <ecNumber evidence="3">2.1.1.222</ecNumber>
        <ecNumber evidence="3">2.1.1.64</ecNumber>
    </submittedName>
</protein>
<evidence type="ECO:0000259" key="2">
    <source>
        <dbReference type="Pfam" id="PF13649"/>
    </source>
</evidence>
<dbReference type="GO" id="GO:0032259">
    <property type="term" value="P:methylation"/>
    <property type="evidence" value="ECO:0007669"/>
    <property type="project" value="UniProtKB-KW"/>
</dbReference>
<dbReference type="InterPro" id="IPR041698">
    <property type="entry name" value="Methyltransf_25"/>
</dbReference>
<comment type="caution">
    <text evidence="3">The sequence shown here is derived from an EMBL/GenBank/DDBJ whole genome shotgun (WGS) entry which is preliminary data.</text>
</comment>
<evidence type="ECO:0000256" key="1">
    <source>
        <dbReference type="SAM" id="MobiDB-lite"/>
    </source>
</evidence>
<organism evidence="3 4">
    <name type="scientific">Luteococcus peritonei</name>
    <dbReference type="NCBI Taxonomy" id="88874"/>
    <lineage>
        <taxon>Bacteria</taxon>
        <taxon>Bacillati</taxon>
        <taxon>Actinomycetota</taxon>
        <taxon>Actinomycetes</taxon>
        <taxon>Propionibacteriales</taxon>
        <taxon>Propionibacteriaceae</taxon>
        <taxon>Luteococcus</taxon>
    </lineage>
</organism>
<feature type="region of interest" description="Disordered" evidence="1">
    <location>
        <begin position="81"/>
        <end position="110"/>
    </location>
</feature>
<dbReference type="Gene3D" id="3.40.50.150">
    <property type="entry name" value="Vaccinia Virus protein VP39"/>
    <property type="match status" value="1"/>
</dbReference>
<keyword evidence="3" id="KW-0808">Transferase</keyword>
<evidence type="ECO:0000313" key="4">
    <source>
        <dbReference type="Proteomes" id="UP001597326"/>
    </source>
</evidence>
<keyword evidence="4" id="KW-1185">Reference proteome</keyword>
<dbReference type="SUPFAM" id="SSF53335">
    <property type="entry name" value="S-adenosyl-L-methionine-dependent methyltransferases"/>
    <property type="match status" value="1"/>
</dbReference>
<gene>
    <name evidence="3" type="ORF">ACFSCS_10540</name>
</gene>
<dbReference type="EC" id="2.1.1.222" evidence="3"/>
<dbReference type="InterPro" id="IPR029063">
    <property type="entry name" value="SAM-dependent_MTases_sf"/>
</dbReference>
<dbReference type="EMBL" id="JBHUFZ010000023">
    <property type="protein sequence ID" value="MFD1890612.1"/>
    <property type="molecule type" value="Genomic_DNA"/>
</dbReference>
<evidence type="ECO:0000313" key="3">
    <source>
        <dbReference type="EMBL" id="MFD1890612.1"/>
    </source>
</evidence>
<dbReference type="GO" id="GO:0061542">
    <property type="term" value="F:3-demethylubiquinol 3-O-methyltransferase activity"/>
    <property type="evidence" value="ECO:0007669"/>
    <property type="project" value="UniProtKB-EC"/>
</dbReference>
<name>A0ABW4RWS5_9ACTN</name>
<dbReference type="CDD" id="cd02440">
    <property type="entry name" value="AdoMet_MTases"/>
    <property type="match status" value="1"/>
</dbReference>
<dbReference type="EC" id="2.1.1.64" evidence="3"/>
<proteinExistence type="predicted"/>
<sequence>MSDETPLWNINIHYDRLLADLAAPGDLVLHVGCGDGFLAARLADKGCRVVALDADKGVLGRARERWADRPIDWVHADLLTHGLEPGTPRRAAAQPRLRAKARKSPDRPPG</sequence>
<keyword evidence="3" id="KW-0489">Methyltransferase</keyword>
<dbReference type="RefSeq" id="WP_343873825.1">
    <property type="nucleotide sequence ID" value="NZ_BAAAIX010000020.1"/>
</dbReference>